<dbReference type="SMART" id="SM00208">
    <property type="entry name" value="TNFR"/>
    <property type="match status" value="4"/>
</dbReference>
<feature type="repeat" description="TNFR-Cys" evidence="8">
    <location>
        <begin position="17"/>
        <end position="63"/>
    </location>
</feature>
<keyword evidence="12" id="KW-1185">Reference proteome</keyword>
<reference evidence="11 12" key="1">
    <citation type="journal article" date="2019" name="Mol. Ecol. Resour.">
        <title>Chromosome-level genome assembly of Triplophysa tibetana, a fish adapted to the harsh high-altitude environment of the Tibetan Plateau.</title>
        <authorList>
            <person name="Yang X."/>
            <person name="Liu H."/>
            <person name="Ma Z."/>
            <person name="Zou Y."/>
            <person name="Zou M."/>
            <person name="Mao Y."/>
            <person name="Li X."/>
            <person name="Wang H."/>
            <person name="Chen T."/>
            <person name="Wang W."/>
            <person name="Yang R."/>
        </authorList>
    </citation>
    <scope>NUCLEOTIDE SEQUENCE [LARGE SCALE GENOMIC DNA]</scope>
    <source>
        <strain evidence="11">TTIB1903HZAU</strain>
        <tissue evidence="11">Muscle</tissue>
    </source>
</reference>
<dbReference type="InterPro" id="IPR001368">
    <property type="entry name" value="TNFR/NGFR_Cys_rich_reg"/>
</dbReference>
<feature type="domain" description="TNFR-Cys" evidence="10">
    <location>
        <begin position="65"/>
        <end position="106"/>
    </location>
</feature>
<organism evidence="11 12">
    <name type="scientific">Triplophysa tibetana</name>
    <dbReference type="NCBI Taxonomy" id="1572043"/>
    <lineage>
        <taxon>Eukaryota</taxon>
        <taxon>Metazoa</taxon>
        <taxon>Chordata</taxon>
        <taxon>Craniata</taxon>
        <taxon>Vertebrata</taxon>
        <taxon>Euteleostomi</taxon>
        <taxon>Actinopterygii</taxon>
        <taxon>Neopterygii</taxon>
        <taxon>Teleostei</taxon>
        <taxon>Ostariophysi</taxon>
        <taxon>Cypriniformes</taxon>
        <taxon>Nemacheilidae</taxon>
        <taxon>Triplophysa</taxon>
    </lineage>
</organism>
<comment type="subcellular location">
    <subcellularLocation>
        <location evidence="1">Secreted</location>
    </subcellularLocation>
</comment>
<feature type="disulfide bond" evidence="8">
    <location>
        <begin position="42"/>
        <end position="55"/>
    </location>
</feature>
<dbReference type="AlphaFoldDB" id="A0A5A9N181"/>
<dbReference type="InterPro" id="IPR048522">
    <property type="entry name" value="Death_3_fish"/>
</dbReference>
<dbReference type="Pfam" id="PF00020">
    <property type="entry name" value="TNFR_c6"/>
    <property type="match status" value="4"/>
</dbReference>
<evidence type="ECO:0000256" key="6">
    <source>
        <dbReference type="ARBA" id="ARBA00023157"/>
    </source>
</evidence>
<dbReference type="Pfam" id="PF21733">
    <property type="entry name" value="Death_3"/>
    <property type="match status" value="1"/>
</dbReference>
<evidence type="ECO:0000256" key="7">
    <source>
        <dbReference type="ARBA" id="ARBA00023180"/>
    </source>
</evidence>
<evidence type="ECO:0000256" key="1">
    <source>
        <dbReference type="ARBA" id="ARBA00004613"/>
    </source>
</evidence>
<dbReference type="GO" id="GO:0005576">
    <property type="term" value="C:extracellular region"/>
    <property type="evidence" value="ECO:0007669"/>
    <property type="project" value="UniProtKB-SubCell"/>
</dbReference>
<keyword evidence="6 8" id="KW-1015">Disulfide bond</keyword>
<keyword evidence="5" id="KW-0677">Repeat</keyword>
<evidence type="ECO:0000256" key="3">
    <source>
        <dbReference type="ARBA" id="ARBA00022703"/>
    </source>
</evidence>
<keyword evidence="3" id="KW-0053">Apoptosis</keyword>
<feature type="disulfide bond" evidence="8">
    <location>
        <begin position="88"/>
        <end position="106"/>
    </location>
</feature>
<dbReference type="GO" id="GO:0006915">
    <property type="term" value="P:apoptotic process"/>
    <property type="evidence" value="ECO:0007669"/>
    <property type="project" value="UniProtKB-KW"/>
</dbReference>
<dbReference type="InterPro" id="IPR052459">
    <property type="entry name" value="TNFRSF_decoy_receptor"/>
</dbReference>
<accession>A0A5A9N181</accession>
<dbReference type="SUPFAM" id="SSF57586">
    <property type="entry name" value="TNF receptor-like"/>
    <property type="match status" value="2"/>
</dbReference>
<feature type="chain" id="PRO_5023081459" description="TNFR-Cys domain-containing protein" evidence="9">
    <location>
        <begin position="24"/>
        <end position="295"/>
    </location>
</feature>
<feature type="signal peptide" evidence="9">
    <location>
        <begin position="1"/>
        <end position="23"/>
    </location>
</feature>
<keyword evidence="2" id="KW-0964">Secreted</keyword>
<evidence type="ECO:0000259" key="10">
    <source>
        <dbReference type="PROSITE" id="PS50050"/>
    </source>
</evidence>
<dbReference type="Gene3D" id="2.10.50.10">
    <property type="entry name" value="Tumor Necrosis Factor Receptor, subunit A, domain 2"/>
    <property type="match status" value="3"/>
</dbReference>
<evidence type="ECO:0000313" key="12">
    <source>
        <dbReference type="Proteomes" id="UP000324632"/>
    </source>
</evidence>
<feature type="disulfide bond" evidence="8">
    <location>
        <begin position="45"/>
        <end position="63"/>
    </location>
</feature>
<name>A0A5A9N181_9TELE</name>
<dbReference type="EMBL" id="SOYY01000024">
    <property type="protein sequence ID" value="KAA0702935.1"/>
    <property type="molecule type" value="Genomic_DNA"/>
</dbReference>
<sequence length="295" mass="33652">MPFNCFQLPLALMLFMSCTDGSTEEVPTYQHMDRQTRQILKCTQCPAGTYMRAHCTPTRDTVCSPCPANHFTQYWNYLPNCLYCGIFCVENQHVKEECSPKNNRVCECNDGYFSYAEFCIKHTECPSGDGVQKKGTIYSDTECERCPRGTFSAVASSKAKCVKHKVCESNGVVVMLNGSRWHDNVCSTCQILQNDGGLSILRDFLPHFFAHQKIRLSKLNRVVRHLGQRQQNRNTVLSKRDLLLNYFSKWIKGANIEQLKNLPKTLQSHDMHKTAEKLFTILNKLDVSNCGINNV</sequence>
<dbReference type="PANTHER" id="PTHR23097">
    <property type="entry name" value="TUMOR NECROSIS FACTOR RECEPTOR SUPERFAMILY MEMBER"/>
    <property type="match status" value="1"/>
</dbReference>
<feature type="repeat" description="TNFR-Cys" evidence="8">
    <location>
        <begin position="65"/>
        <end position="106"/>
    </location>
</feature>
<evidence type="ECO:0000256" key="4">
    <source>
        <dbReference type="ARBA" id="ARBA00022729"/>
    </source>
</evidence>
<comment type="caution">
    <text evidence="8">Lacks conserved residue(s) required for the propagation of feature annotation.</text>
</comment>
<feature type="domain" description="TNFR-Cys" evidence="10">
    <location>
        <begin position="17"/>
        <end position="63"/>
    </location>
</feature>
<evidence type="ECO:0000256" key="5">
    <source>
        <dbReference type="ARBA" id="ARBA00022737"/>
    </source>
</evidence>
<feature type="disulfide bond" evidence="8">
    <location>
        <begin position="66"/>
        <end position="81"/>
    </location>
</feature>
<evidence type="ECO:0000256" key="2">
    <source>
        <dbReference type="ARBA" id="ARBA00022525"/>
    </source>
</evidence>
<evidence type="ECO:0000256" key="8">
    <source>
        <dbReference type="PROSITE-ProRule" id="PRU00206"/>
    </source>
</evidence>
<dbReference type="PROSITE" id="PS50050">
    <property type="entry name" value="TNFR_NGFR_2"/>
    <property type="match status" value="2"/>
</dbReference>
<evidence type="ECO:0000256" key="9">
    <source>
        <dbReference type="SAM" id="SignalP"/>
    </source>
</evidence>
<gene>
    <name evidence="11" type="ORF">E1301_Tti013302</name>
</gene>
<comment type="caution">
    <text evidence="11">The sequence shown here is derived from an EMBL/GenBank/DDBJ whole genome shotgun (WGS) entry which is preliminary data.</text>
</comment>
<protein>
    <recommendedName>
        <fullName evidence="10">TNFR-Cys domain-containing protein</fullName>
    </recommendedName>
</protein>
<dbReference type="Proteomes" id="UP000324632">
    <property type="component" value="Chromosome 24"/>
</dbReference>
<keyword evidence="7" id="KW-0325">Glycoprotein</keyword>
<dbReference type="PANTHER" id="PTHR23097:SF116">
    <property type="entry name" value="TUMOR NECROSIS FACTOR RECEPTOR SUPERFAMILY MEMBER 6B"/>
    <property type="match status" value="1"/>
</dbReference>
<evidence type="ECO:0000313" key="11">
    <source>
        <dbReference type="EMBL" id="KAA0702935.1"/>
    </source>
</evidence>
<proteinExistence type="predicted"/>
<keyword evidence="4 9" id="KW-0732">Signal</keyword>